<dbReference type="CDD" id="cd01392">
    <property type="entry name" value="HTH_LacI"/>
    <property type="match status" value="1"/>
</dbReference>
<dbReference type="PANTHER" id="PTHR30146">
    <property type="entry name" value="LACI-RELATED TRANSCRIPTIONAL REPRESSOR"/>
    <property type="match status" value="1"/>
</dbReference>
<dbReference type="PROSITE" id="PS00356">
    <property type="entry name" value="HTH_LACI_1"/>
    <property type="match status" value="1"/>
</dbReference>
<dbReference type="Pfam" id="PF00356">
    <property type="entry name" value="LacI"/>
    <property type="match status" value="1"/>
</dbReference>
<evidence type="ECO:0000313" key="6">
    <source>
        <dbReference type="Proteomes" id="UP001595909"/>
    </source>
</evidence>
<dbReference type="EMBL" id="JBHSIM010000060">
    <property type="protein sequence ID" value="MFC4836329.1"/>
    <property type="molecule type" value="Genomic_DNA"/>
</dbReference>
<dbReference type="InterPro" id="IPR028082">
    <property type="entry name" value="Peripla_BP_I"/>
</dbReference>
<dbReference type="SUPFAM" id="SSF47413">
    <property type="entry name" value="lambda repressor-like DNA-binding domains"/>
    <property type="match status" value="1"/>
</dbReference>
<dbReference type="InterPro" id="IPR000843">
    <property type="entry name" value="HTH_LacI"/>
</dbReference>
<dbReference type="Gene3D" id="3.40.50.2300">
    <property type="match status" value="2"/>
</dbReference>
<dbReference type="Gene3D" id="1.10.260.40">
    <property type="entry name" value="lambda repressor-like DNA-binding domains"/>
    <property type="match status" value="1"/>
</dbReference>
<evidence type="ECO:0000256" key="2">
    <source>
        <dbReference type="ARBA" id="ARBA00023125"/>
    </source>
</evidence>
<dbReference type="CDD" id="cd06293">
    <property type="entry name" value="PBP1_LacI-like"/>
    <property type="match status" value="1"/>
</dbReference>
<reference evidence="6" key="1">
    <citation type="journal article" date="2019" name="Int. J. Syst. Evol. Microbiol.">
        <title>The Global Catalogue of Microorganisms (GCM) 10K type strain sequencing project: providing services to taxonomists for standard genome sequencing and annotation.</title>
        <authorList>
            <consortium name="The Broad Institute Genomics Platform"/>
            <consortium name="The Broad Institute Genome Sequencing Center for Infectious Disease"/>
            <person name="Wu L."/>
            <person name="Ma J."/>
        </authorList>
    </citation>
    <scope>NUCLEOTIDE SEQUENCE [LARGE SCALE GENOMIC DNA]</scope>
    <source>
        <strain evidence="6">CCUG 50347</strain>
    </source>
</reference>
<name>A0ABV9RQ36_9PSEU</name>
<protein>
    <submittedName>
        <fullName evidence="5">LacI family DNA-binding transcriptional regulator</fullName>
    </submittedName>
</protein>
<evidence type="ECO:0000259" key="4">
    <source>
        <dbReference type="PROSITE" id="PS50932"/>
    </source>
</evidence>
<dbReference type="PANTHER" id="PTHR30146:SF109">
    <property type="entry name" value="HTH-TYPE TRANSCRIPTIONAL REGULATOR GALS"/>
    <property type="match status" value="1"/>
</dbReference>
<sequence length="346" mass="36066">MGRVGAPSMKDVAARAGVSLGTVSNVLNRPERVSAATRGRVETAIASLGFVRNESARHLRSGRSRTLAFVVLDAANPFFTDVAAGVQRAADTAGLATYLCDCGGDAGRQARYLELLAEQRVQGVLVTPVDAGDPRLEQLPQRGTPVVVVDRGAGPTHCSVTVDDVVGGALAAGHLLELGHERIAVVGGPTALGQVADRVAGARSALERAGRDPADLVVMETTGLTVAEGRRAGERLAGLPSRRRPTGVFCANDLLALGLLQRSVHWGLSVPDDLAIVGYDDIEFAEAAAVPLTSVAQPRELLGRTAVELLLDEVATGSEHEHRHVVFTPELVVRSSTLAPGRTASA</sequence>
<dbReference type="Proteomes" id="UP001595909">
    <property type="component" value="Unassembled WGS sequence"/>
</dbReference>
<feature type="domain" description="HTH lacI-type" evidence="4">
    <location>
        <begin position="7"/>
        <end position="61"/>
    </location>
</feature>
<dbReference type="InterPro" id="IPR046335">
    <property type="entry name" value="LacI/GalR-like_sensor"/>
</dbReference>
<evidence type="ECO:0000313" key="5">
    <source>
        <dbReference type="EMBL" id="MFC4836329.1"/>
    </source>
</evidence>
<dbReference type="GO" id="GO:0003677">
    <property type="term" value="F:DNA binding"/>
    <property type="evidence" value="ECO:0007669"/>
    <property type="project" value="UniProtKB-KW"/>
</dbReference>
<gene>
    <name evidence="5" type="ORF">ACFPEL_28250</name>
</gene>
<comment type="caution">
    <text evidence="5">The sequence shown here is derived from an EMBL/GenBank/DDBJ whole genome shotgun (WGS) entry which is preliminary data.</text>
</comment>
<dbReference type="RefSeq" id="WP_274188704.1">
    <property type="nucleotide sequence ID" value="NZ_BAABHN010000060.1"/>
</dbReference>
<keyword evidence="1" id="KW-0805">Transcription regulation</keyword>
<dbReference type="InterPro" id="IPR010982">
    <property type="entry name" value="Lambda_DNA-bd_dom_sf"/>
</dbReference>
<evidence type="ECO:0000256" key="1">
    <source>
        <dbReference type="ARBA" id="ARBA00023015"/>
    </source>
</evidence>
<organism evidence="5 6">
    <name type="scientific">Actinomycetospora chibensis</name>
    <dbReference type="NCBI Taxonomy" id="663606"/>
    <lineage>
        <taxon>Bacteria</taxon>
        <taxon>Bacillati</taxon>
        <taxon>Actinomycetota</taxon>
        <taxon>Actinomycetes</taxon>
        <taxon>Pseudonocardiales</taxon>
        <taxon>Pseudonocardiaceae</taxon>
        <taxon>Actinomycetospora</taxon>
    </lineage>
</organism>
<keyword evidence="2 5" id="KW-0238">DNA-binding</keyword>
<keyword evidence="3" id="KW-0804">Transcription</keyword>
<proteinExistence type="predicted"/>
<dbReference type="SUPFAM" id="SSF53822">
    <property type="entry name" value="Periplasmic binding protein-like I"/>
    <property type="match status" value="1"/>
</dbReference>
<evidence type="ECO:0000256" key="3">
    <source>
        <dbReference type="ARBA" id="ARBA00023163"/>
    </source>
</evidence>
<accession>A0ABV9RQ36</accession>
<dbReference type="SMART" id="SM00354">
    <property type="entry name" value="HTH_LACI"/>
    <property type="match status" value="1"/>
</dbReference>
<dbReference type="Pfam" id="PF13377">
    <property type="entry name" value="Peripla_BP_3"/>
    <property type="match status" value="1"/>
</dbReference>
<keyword evidence="6" id="KW-1185">Reference proteome</keyword>
<dbReference type="PROSITE" id="PS50932">
    <property type="entry name" value="HTH_LACI_2"/>
    <property type="match status" value="1"/>
</dbReference>